<dbReference type="InterPro" id="IPR017871">
    <property type="entry name" value="ABC_transporter-like_CS"/>
</dbReference>
<evidence type="ECO:0000313" key="7">
    <source>
        <dbReference type="EMBL" id="TWT89305.1"/>
    </source>
</evidence>
<reference evidence="7 8" key="1">
    <citation type="submission" date="2019-02" db="EMBL/GenBank/DDBJ databases">
        <title>Deep-cultivation of Planctomycetes and their phenomic and genomic characterization uncovers novel biology.</title>
        <authorList>
            <person name="Wiegand S."/>
            <person name="Jogler M."/>
            <person name="Boedeker C."/>
            <person name="Pinto D."/>
            <person name="Vollmers J."/>
            <person name="Rivas-Marin E."/>
            <person name="Kohn T."/>
            <person name="Peeters S.H."/>
            <person name="Heuer A."/>
            <person name="Rast P."/>
            <person name="Oberbeckmann S."/>
            <person name="Bunk B."/>
            <person name="Jeske O."/>
            <person name="Meyerdierks A."/>
            <person name="Storesund J.E."/>
            <person name="Kallscheuer N."/>
            <person name="Luecker S."/>
            <person name="Lage O.M."/>
            <person name="Pohl T."/>
            <person name="Merkel B.J."/>
            <person name="Hornburger P."/>
            <person name="Mueller R.-W."/>
            <person name="Bruemmer F."/>
            <person name="Labrenz M."/>
            <person name="Spormann A.M."/>
            <person name="Op Den Camp H."/>
            <person name="Overmann J."/>
            <person name="Amann R."/>
            <person name="Jetten M.S.M."/>
            <person name="Mascher T."/>
            <person name="Medema M.H."/>
            <person name="Devos D.P."/>
            <person name="Kaster A.-K."/>
            <person name="Ovreas L."/>
            <person name="Rohde M."/>
            <person name="Galperin M.Y."/>
            <person name="Jogler C."/>
        </authorList>
    </citation>
    <scope>NUCLEOTIDE SEQUENCE [LARGE SCALE GENOMIC DNA]</scope>
    <source>
        <strain evidence="7 8">Pla100</strain>
    </source>
</reference>
<evidence type="ECO:0000313" key="8">
    <source>
        <dbReference type="Proteomes" id="UP000316213"/>
    </source>
</evidence>
<accession>A0A5C5ZQC9</accession>
<evidence type="ECO:0000256" key="1">
    <source>
        <dbReference type="ARBA" id="ARBA00022475"/>
    </source>
</evidence>
<sequence length="356" mass="39750">MNEPEALKLIGIDHSYADVPILRSLDFSLAAGEYCVVLGRSGSGKSTLLRLIAGLIPLEAGTIKMNQQCVARTSPKDRHVAMLFQDDRLYPHWTLRRAMELACRASNVEQDTKTEIESLARRFQIADVLDRRPDQVSGGQLRRAALAKAILRRPAVLLLDEPLHGLDATLREDFLSLLADLPRQRGRTTASTDLPSTAIVHVTHDGDEAMRLADRIAVLDQGRVVQSGPPSEIYHRPQTLAVARSLGHPPVNVLSANAANAFALESTESQWIVRPENLEVVASDTQRSNGIQWQARLIKSRFVNGHWVSHWRSHEQDWRCVSTDDPMRMVVNQSATLSMHPDRMHRVGIESRITND</sequence>
<dbReference type="AlphaFoldDB" id="A0A5C5ZQC9"/>
<dbReference type="GO" id="GO:0005524">
    <property type="term" value="F:ATP binding"/>
    <property type="evidence" value="ECO:0007669"/>
    <property type="project" value="UniProtKB-KW"/>
</dbReference>
<gene>
    <name evidence="7" type="primary">sugC</name>
    <name evidence="7" type="ORF">Pla100_56220</name>
</gene>
<dbReference type="PROSITE" id="PS50893">
    <property type="entry name" value="ABC_TRANSPORTER_2"/>
    <property type="match status" value="1"/>
</dbReference>
<comment type="caution">
    <text evidence="7">The sequence shown here is derived from an EMBL/GenBank/DDBJ whole genome shotgun (WGS) entry which is preliminary data.</text>
</comment>
<dbReference type="SUPFAM" id="SSF52540">
    <property type="entry name" value="P-loop containing nucleoside triphosphate hydrolases"/>
    <property type="match status" value="1"/>
</dbReference>
<proteinExistence type="predicted"/>
<keyword evidence="3 7" id="KW-0067">ATP-binding</keyword>
<evidence type="ECO:0000256" key="4">
    <source>
        <dbReference type="ARBA" id="ARBA00022967"/>
    </source>
</evidence>
<keyword evidence="1" id="KW-1003">Cell membrane</keyword>
<keyword evidence="7" id="KW-0378">Hydrolase</keyword>
<dbReference type="SMART" id="SM00382">
    <property type="entry name" value="AAA"/>
    <property type="match status" value="1"/>
</dbReference>
<dbReference type="EC" id="3.6.3.-" evidence="7"/>
<evidence type="ECO:0000256" key="2">
    <source>
        <dbReference type="ARBA" id="ARBA00022741"/>
    </source>
</evidence>
<name>A0A5C5ZQC9_9BACT</name>
<dbReference type="GO" id="GO:0055052">
    <property type="term" value="C:ATP-binding cassette (ABC) transporter complex, substrate-binding subunit-containing"/>
    <property type="evidence" value="ECO:0007669"/>
    <property type="project" value="TreeGrafter"/>
</dbReference>
<dbReference type="EMBL" id="SJPM01000019">
    <property type="protein sequence ID" value="TWT89305.1"/>
    <property type="molecule type" value="Genomic_DNA"/>
</dbReference>
<dbReference type="OrthoDB" id="9790614at2"/>
<keyword evidence="4" id="KW-1278">Translocase</keyword>
<evidence type="ECO:0000256" key="3">
    <source>
        <dbReference type="ARBA" id="ARBA00022840"/>
    </source>
</evidence>
<dbReference type="InterPro" id="IPR047641">
    <property type="entry name" value="ABC_transpr_MalK/UgpC-like"/>
</dbReference>
<organism evidence="7 8">
    <name type="scientific">Neorhodopirellula pilleata</name>
    <dbReference type="NCBI Taxonomy" id="2714738"/>
    <lineage>
        <taxon>Bacteria</taxon>
        <taxon>Pseudomonadati</taxon>
        <taxon>Planctomycetota</taxon>
        <taxon>Planctomycetia</taxon>
        <taxon>Pirellulales</taxon>
        <taxon>Pirellulaceae</taxon>
        <taxon>Neorhodopirellula</taxon>
    </lineage>
</organism>
<keyword evidence="2" id="KW-0547">Nucleotide-binding</keyword>
<evidence type="ECO:0000256" key="5">
    <source>
        <dbReference type="ARBA" id="ARBA00023136"/>
    </source>
</evidence>
<dbReference type="Gene3D" id="3.40.50.300">
    <property type="entry name" value="P-loop containing nucleotide triphosphate hydrolases"/>
    <property type="match status" value="1"/>
</dbReference>
<dbReference type="PANTHER" id="PTHR43875">
    <property type="entry name" value="MALTODEXTRIN IMPORT ATP-BINDING PROTEIN MSMX"/>
    <property type="match status" value="1"/>
</dbReference>
<dbReference type="InterPro" id="IPR027417">
    <property type="entry name" value="P-loop_NTPase"/>
</dbReference>
<dbReference type="InterPro" id="IPR003593">
    <property type="entry name" value="AAA+_ATPase"/>
</dbReference>
<evidence type="ECO:0000259" key="6">
    <source>
        <dbReference type="PROSITE" id="PS50893"/>
    </source>
</evidence>
<dbReference type="PROSITE" id="PS00211">
    <property type="entry name" value="ABC_TRANSPORTER_1"/>
    <property type="match status" value="1"/>
</dbReference>
<feature type="domain" description="ABC transporter" evidence="6">
    <location>
        <begin position="7"/>
        <end position="246"/>
    </location>
</feature>
<dbReference type="RefSeq" id="WP_146581888.1">
    <property type="nucleotide sequence ID" value="NZ_SJPM01000019.1"/>
</dbReference>
<dbReference type="Pfam" id="PF00005">
    <property type="entry name" value="ABC_tran"/>
    <property type="match status" value="1"/>
</dbReference>
<dbReference type="PANTHER" id="PTHR43875:SF15">
    <property type="entry name" value="TREHALOSE IMPORT ATP-BINDING PROTEIN SUGC"/>
    <property type="match status" value="1"/>
</dbReference>
<dbReference type="InterPro" id="IPR003439">
    <property type="entry name" value="ABC_transporter-like_ATP-bd"/>
</dbReference>
<dbReference type="GO" id="GO:0016887">
    <property type="term" value="F:ATP hydrolysis activity"/>
    <property type="evidence" value="ECO:0007669"/>
    <property type="project" value="InterPro"/>
</dbReference>
<dbReference type="Proteomes" id="UP000316213">
    <property type="component" value="Unassembled WGS sequence"/>
</dbReference>
<keyword evidence="5" id="KW-0472">Membrane</keyword>
<protein>
    <submittedName>
        <fullName evidence="7">Trehalose import ATP-binding protein SugC</fullName>
        <ecNumber evidence="7">3.6.3.-</ecNumber>
    </submittedName>
</protein>
<keyword evidence="8" id="KW-1185">Reference proteome</keyword>